<reference evidence="1" key="1">
    <citation type="submission" date="2021-01" db="EMBL/GenBank/DDBJ databases">
        <title>Marivirga sp. nov., isolated from intertidal surface sediments.</title>
        <authorList>
            <person name="Zhang M."/>
        </authorList>
    </citation>
    <scope>NUCLEOTIDE SEQUENCE</scope>
    <source>
        <strain evidence="1">SM1354</strain>
    </source>
</reference>
<dbReference type="AlphaFoldDB" id="A0A937A5H0"/>
<comment type="caution">
    <text evidence="1">The sequence shown here is derived from an EMBL/GenBank/DDBJ whole genome shotgun (WGS) entry which is preliminary data.</text>
</comment>
<protein>
    <submittedName>
        <fullName evidence="1">Uncharacterized protein</fullName>
    </submittedName>
</protein>
<gene>
    <name evidence="1" type="ORF">JKP34_01985</name>
</gene>
<sequence length="227" mass="26184">MKTRFLNCCCVALVLFTSCTTGKLYQSTVSGSSINQLDYLQPVSNIIYVEKGNKGVINDTLSLKSELFIESVLKDQSKELSIPLDYKVKTIASDDRAFIEEEMTAMVEFLEDGRADFYFLELSDMMLDFMHDNETEYLLGTVVYGHVRRKGNYTGQIFKSIGIGILTLGMYYPIPIKSSSRIYFLILDAKNKNLAFYRRSYIQDKSPFDEEVVKKQIYQLFKGYFYE</sequence>
<dbReference type="PROSITE" id="PS51257">
    <property type="entry name" value="PROKAR_LIPOPROTEIN"/>
    <property type="match status" value="1"/>
</dbReference>
<name>A0A937A5H0_9BACT</name>
<proteinExistence type="predicted"/>
<evidence type="ECO:0000313" key="1">
    <source>
        <dbReference type="EMBL" id="MBL0764002.1"/>
    </source>
</evidence>
<keyword evidence="2" id="KW-1185">Reference proteome</keyword>
<organism evidence="1 2">
    <name type="scientific">Marivirga atlantica</name>
    <dbReference type="NCBI Taxonomy" id="1548457"/>
    <lineage>
        <taxon>Bacteria</taxon>
        <taxon>Pseudomonadati</taxon>
        <taxon>Bacteroidota</taxon>
        <taxon>Cytophagia</taxon>
        <taxon>Cytophagales</taxon>
        <taxon>Marivirgaceae</taxon>
        <taxon>Marivirga</taxon>
    </lineage>
</organism>
<evidence type="ECO:0000313" key="2">
    <source>
        <dbReference type="Proteomes" id="UP000642920"/>
    </source>
</evidence>
<dbReference type="EMBL" id="JAERQG010000001">
    <property type="protein sequence ID" value="MBL0764002.1"/>
    <property type="molecule type" value="Genomic_DNA"/>
</dbReference>
<dbReference type="RefSeq" id="WP_201917173.1">
    <property type="nucleotide sequence ID" value="NZ_JAERQG010000001.1"/>
</dbReference>
<accession>A0A937A5H0</accession>
<dbReference type="Proteomes" id="UP000642920">
    <property type="component" value="Unassembled WGS sequence"/>
</dbReference>